<dbReference type="RefSeq" id="WP_285758618.1">
    <property type="nucleotide sequence ID" value="NZ_BSQG01000002.1"/>
</dbReference>
<keyword evidence="3" id="KW-0732">Signal</keyword>
<name>A0A9W6P5N1_9ACTN</name>
<feature type="region of interest" description="Disordered" evidence="1">
    <location>
        <begin position="383"/>
        <end position="407"/>
    </location>
</feature>
<evidence type="ECO:0000313" key="5">
    <source>
        <dbReference type="Proteomes" id="UP001165092"/>
    </source>
</evidence>
<proteinExistence type="predicted"/>
<evidence type="ECO:0000313" key="4">
    <source>
        <dbReference type="EMBL" id="GLU47514.1"/>
    </source>
</evidence>
<feature type="transmembrane region" description="Helical" evidence="2">
    <location>
        <begin position="420"/>
        <end position="443"/>
    </location>
</feature>
<dbReference type="Proteomes" id="UP001165092">
    <property type="component" value="Unassembled WGS sequence"/>
</dbReference>
<comment type="caution">
    <text evidence="4">The sequence shown here is derived from an EMBL/GenBank/DDBJ whole genome shotgun (WGS) entry which is preliminary data.</text>
</comment>
<sequence>MPRRLIPAMAVSAAVATVVYGAFATVSPALAADSERGMEAAVTSSGTTRTLLPGSLAYTCAAENGAGKSYTAELSITAPGELRSGESAEVRLARFTGYFDRWITEPIAEGDAVLSAQVRVGGKGADVRTVTLTGANPAASPAGKLPLPRLTPVEFGPVVGSVRATTPGEITFAPGPVTITVHQRGDELVTVCSPKDEADPVATTLVVAEQEEEEEAPGPTVTPAVAAPGRTEWSGTYRCASSDPGLQPDFESPATVTVTTTDTGYPVGERIEAVGEFTLERGLKSPMKLGPGAVTAELEVALSGPAVSTRRFVLRTENSGGLPAGQDILLPTAAGYFTPDRPGAVELAVKGLELSFLGGILTVDCRVRDDTADEAPVADLGSIDRVPVGTTPPVGPPDPGQQDAPVHEQAREAPLPVTGAALGGLIAFAGVALACGGVATLAARKRHHRP</sequence>
<feature type="signal peptide" evidence="3">
    <location>
        <begin position="1"/>
        <end position="31"/>
    </location>
</feature>
<reference evidence="4" key="1">
    <citation type="submission" date="2023-02" db="EMBL/GenBank/DDBJ databases">
        <title>Nocardiopsis ansamitocini NBRC 112285.</title>
        <authorList>
            <person name="Ichikawa N."/>
            <person name="Sato H."/>
            <person name="Tonouchi N."/>
        </authorList>
    </citation>
    <scope>NUCLEOTIDE SEQUENCE</scope>
    <source>
        <strain evidence="4">NBRC 112285</strain>
    </source>
</reference>
<evidence type="ECO:0000256" key="2">
    <source>
        <dbReference type="SAM" id="Phobius"/>
    </source>
</evidence>
<keyword evidence="5" id="KW-1185">Reference proteome</keyword>
<evidence type="ECO:0000256" key="1">
    <source>
        <dbReference type="SAM" id="MobiDB-lite"/>
    </source>
</evidence>
<keyword evidence="2" id="KW-0812">Transmembrane</keyword>
<organism evidence="4 5">
    <name type="scientific">Nocardiopsis ansamitocini</name>
    <dbReference type="NCBI Taxonomy" id="1670832"/>
    <lineage>
        <taxon>Bacteria</taxon>
        <taxon>Bacillati</taxon>
        <taxon>Actinomycetota</taxon>
        <taxon>Actinomycetes</taxon>
        <taxon>Streptosporangiales</taxon>
        <taxon>Nocardiopsidaceae</taxon>
        <taxon>Nocardiopsis</taxon>
    </lineage>
</organism>
<keyword evidence="2" id="KW-1133">Transmembrane helix</keyword>
<dbReference type="EMBL" id="BSQG01000002">
    <property type="protein sequence ID" value="GLU47514.1"/>
    <property type="molecule type" value="Genomic_DNA"/>
</dbReference>
<evidence type="ECO:0000256" key="3">
    <source>
        <dbReference type="SAM" id="SignalP"/>
    </source>
</evidence>
<gene>
    <name evidence="4" type="ORF">Nans01_18650</name>
</gene>
<dbReference type="AlphaFoldDB" id="A0A9W6P5N1"/>
<accession>A0A9W6P5N1</accession>
<feature type="chain" id="PRO_5040988702" evidence="3">
    <location>
        <begin position="32"/>
        <end position="450"/>
    </location>
</feature>
<keyword evidence="2" id="KW-0472">Membrane</keyword>
<protein>
    <submittedName>
        <fullName evidence="4">Uncharacterized protein</fullName>
    </submittedName>
</protein>